<dbReference type="InterPro" id="IPR001296">
    <property type="entry name" value="Glyco_trans_1"/>
</dbReference>
<dbReference type="PANTHER" id="PTHR46401:SF2">
    <property type="entry name" value="GLYCOSYLTRANSFERASE WBBK-RELATED"/>
    <property type="match status" value="1"/>
</dbReference>
<dbReference type="Pfam" id="PF00534">
    <property type="entry name" value="Glycos_transf_1"/>
    <property type="match status" value="1"/>
</dbReference>
<organism evidence="3 4">
    <name type="scientific">Odoribacter laneus YIT 12061</name>
    <dbReference type="NCBI Taxonomy" id="742817"/>
    <lineage>
        <taxon>Bacteria</taxon>
        <taxon>Pseudomonadati</taxon>
        <taxon>Bacteroidota</taxon>
        <taxon>Bacteroidia</taxon>
        <taxon>Bacteroidales</taxon>
        <taxon>Odoribacteraceae</taxon>
        <taxon>Odoribacter</taxon>
    </lineage>
</organism>
<proteinExistence type="predicted"/>
<dbReference type="PANTHER" id="PTHR46401">
    <property type="entry name" value="GLYCOSYLTRANSFERASE WBBK-RELATED"/>
    <property type="match status" value="1"/>
</dbReference>
<comment type="caution">
    <text evidence="3">The sequence shown here is derived from an EMBL/GenBank/DDBJ whole genome shotgun (WGS) entry which is preliminary data.</text>
</comment>
<dbReference type="Proteomes" id="UP000004892">
    <property type="component" value="Unassembled WGS sequence"/>
</dbReference>
<dbReference type="eggNOG" id="COG0438">
    <property type="taxonomic scope" value="Bacteria"/>
</dbReference>
<dbReference type="AlphaFoldDB" id="H1DLD5"/>
<dbReference type="STRING" id="742817.HMPREF9449_03071"/>
<dbReference type="Gene3D" id="3.40.50.2000">
    <property type="entry name" value="Glycogen Phosphorylase B"/>
    <property type="match status" value="2"/>
</dbReference>
<dbReference type="GO" id="GO:0009103">
    <property type="term" value="P:lipopolysaccharide biosynthetic process"/>
    <property type="evidence" value="ECO:0007669"/>
    <property type="project" value="TreeGrafter"/>
</dbReference>
<dbReference type="CDD" id="cd03794">
    <property type="entry name" value="GT4_WbuB-like"/>
    <property type="match status" value="1"/>
</dbReference>
<evidence type="ECO:0000256" key="1">
    <source>
        <dbReference type="ARBA" id="ARBA00022679"/>
    </source>
</evidence>
<dbReference type="SUPFAM" id="SSF53756">
    <property type="entry name" value="UDP-Glycosyltransferase/glycogen phosphorylase"/>
    <property type="match status" value="1"/>
</dbReference>
<keyword evidence="4" id="KW-1185">Reference proteome</keyword>
<evidence type="ECO:0000259" key="2">
    <source>
        <dbReference type="Pfam" id="PF00534"/>
    </source>
</evidence>
<dbReference type="GeneID" id="98070586"/>
<dbReference type="EMBL" id="ADMC01000038">
    <property type="protein sequence ID" value="EHP44963.1"/>
    <property type="molecule type" value="Genomic_DNA"/>
</dbReference>
<feature type="domain" description="Glycosyl transferase family 1" evidence="2">
    <location>
        <begin position="209"/>
        <end position="381"/>
    </location>
</feature>
<evidence type="ECO:0000313" key="4">
    <source>
        <dbReference type="Proteomes" id="UP000004892"/>
    </source>
</evidence>
<reference evidence="3 4" key="1">
    <citation type="submission" date="2012-01" db="EMBL/GenBank/DDBJ databases">
        <title>The Genome Sequence of Odoribacter laneus YIT 12061.</title>
        <authorList>
            <consortium name="The Broad Institute Genome Sequencing Platform"/>
            <person name="Earl A."/>
            <person name="Ward D."/>
            <person name="Feldgarden M."/>
            <person name="Gevers D."/>
            <person name="Morotomi M."/>
            <person name="Young S.K."/>
            <person name="Zeng Q."/>
            <person name="Gargeya S."/>
            <person name="Fitzgerald M."/>
            <person name="Haas B."/>
            <person name="Abouelleil A."/>
            <person name="Alvarado L."/>
            <person name="Arachchi H.M."/>
            <person name="Berlin A."/>
            <person name="Chapman S.B."/>
            <person name="Gearin G."/>
            <person name="Goldberg J."/>
            <person name="Griggs A."/>
            <person name="Gujja S."/>
            <person name="Hansen M."/>
            <person name="Heiman D."/>
            <person name="Howarth C."/>
            <person name="Larimer J."/>
            <person name="Lui A."/>
            <person name="MacDonald P.J.P."/>
            <person name="McCowen C."/>
            <person name="Montmayeur A."/>
            <person name="Murphy C."/>
            <person name="Neiman D."/>
            <person name="Pearson M."/>
            <person name="Priest M."/>
            <person name="Roberts A."/>
            <person name="Saif S."/>
            <person name="Shea T."/>
            <person name="Sisk P."/>
            <person name="Stolte C."/>
            <person name="Sykes S."/>
            <person name="Wortman J."/>
            <person name="Nusbaum C."/>
            <person name="Birren B."/>
        </authorList>
    </citation>
    <scope>NUCLEOTIDE SEQUENCE [LARGE SCALE GENOMIC DNA]</scope>
    <source>
        <strain evidence="3 4">YIT 12061</strain>
    </source>
</reference>
<gene>
    <name evidence="3" type="ORF">HMPREF9449_03071</name>
</gene>
<name>H1DLD5_9BACT</name>
<evidence type="ECO:0000313" key="3">
    <source>
        <dbReference type="EMBL" id="EHP44963.1"/>
    </source>
</evidence>
<dbReference type="PATRIC" id="fig|742817.3.peg.3277"/>
<sequence>MNIIFLTISRIWEIRSRNIYADLMRKFRDEDHHVYIVTPYERQFKLQTTLSKKDGVYILGVRTLNIQKTNVIEKGLGTILLETQFNNAIKKHLNSVVFDLILYSTPPITFTNVVKNLKKKNPQAVSYLLLKDIFPQNAVDLGMFSRSSLFYRYFRKKEIHLYRHSDYIGCMSPANVEFVIRHNTFISQDRVEVAPNSIELSPPSSSPNKGKIREKYHLPKNKPVFIYGGNLGKPQGIDFLIQCLEANQERNDCHFLIVGNGTEYYKIEHWFEEAKPQNMSLFPRLPKEDYDALVQSCDVGLIFLDHRFLIPNYPSRLLSYLEYKMPIIAATDVHTDIGSMAENNGYGYWCESNKVEDFTACVNKYVHDPESIREMGERGYRFLLDNYLVENTYQKIMSHIK</sequence>
<dbReference type="GO" id="GO:0016757">
    <property type="term" value="F:glycosyltransferase activity"/>
    <property type="evidence" value="ECO:0007669"/>
    <property type="project" value="InterPro"/>
</dbReference>
<dbReference type="HOGENOM" id="CLU_009583_11_7_10"/>
<dbReference type="RefSeq" id="WP_009138213.1">
    <property type="nucleotide sequence ID" value="NZ_JH594600.1"/>
</dbReference>
<protein>
    <recommendedName>
        <fullName evidence="2">Glycosyl transferase family 1 domain-containing protein</fullName>
    </recommendedName>
</protein>
<accession>H1DLD5</accession>
<keyword evidence="1" id="KW-0808">Transferase</keyword>